<gene>
    <name evidence="3" type="ORF">ABB26_02245</name>
</gene>
<evidence type="ECO:0000256" key="2">
    <source>
        <dbReference type="SAM" id="SignalP"/>
    </source>
</evidence>
<protein>
    <recommendedName>
        <fullName evidence="5">DUF2388 domain-containing protein</fullName>
    </recommendedName>
</protein>
<dbReference type="EMBL" id="LDJI01000004">
    <property type="protein sequence ID" value="KRG66053.1"/>
    <property type="molecule type" value="Genomic_DNA"/>
</dbReference>
<dbReference type="STRING" id="405444.ABB26_02245"/>
<name>A0A0R0C9M3_9GAMM</name>
<dbReference type="PATRIC" id="fig|405444.3.peg.2859"/>
<evidence type="ECO:0008006" key="5">
    <source>
        <dbReference type="Google" id="ProtNLM"/>
    </source>
</evidence>
<dbReference type="Pfam" id="PF09498">
    <property type="entry name" value="DUF2388"/>
    <property type="match status" value="1"/>
</dbReference>
<dbReference type="InterPro" id="IPR012661">
    <property type="entry name" value="CHP02448"/>
</dbReference>
<dbReference type="NCBIfam" id="TIGR02448">
    <property type="entry name" value="conserverd hypothetical protein"/>
    <property type="match status" value="1"/>
</dbReference>
<feature type="region of interest" description="Disordered" evidence="1">
    <location>
        <begin position="25"/>
        <end position="47"/>
    </location>
</feature>
<comment type="caution">
    <text evidence="3">The sequence shown here is derived from an EMBL/GenBank/DDBJ whole genome shotgun (WGS) entry which is preliminary data.</text>
</comment>
<dbReference type="RefSeq" id="WP_057631942.1">
    <property type="nucleotide sequence ID" value="NZ_LDJI01000004.1"/>
</dbReference>
<proteinExistence type="predicted"/>
<dbReference type="Proteomes" id="UP000050864">
    <property type="component" value="Unassembled WGS sequence"/>
</dbReference>
<feature type="signal peptide" evidence="2">
    <location>
        <begin position="1"/>
        <end position="20"/>
    </location>
</feature>
<evidence type="ECO:0000256" key="1">
    <source>
        <dbReference type="SAM" id="MobiDB-lite"/>
    </source>
</evidence>
<reference evidence="3 4" key="1">
    <citation type="submission" date="2015-05" db="EMBL/GenBank/DDBJ databases">
        <title>Genome sequencing and analysis of members of genus Stenotrophomonas.</title>
        <authorList>
            <person name="Patil P.P."/>
            <person name="Midha S."/>
            <person name="Patil P.B."/>
        </authorList>
    </citation>
    <scope>NUCLEOTIDE SEQUENCE [LARGE SCALE GENOMIC DNA]</scope>
    <source>
        <strain evidence="3 4">DSM 18929</strain>
    </source>
</reference>
<dbReference type="OrthoDB" id="7022011at2"/>
<feature type="compositionally biased region" description="Low complexity" evidence="1">
    <location>
        <begin position="25"/>
        <end position="43"/>
    </location>
</feature>
<feature type="chain" id="PRO_5006393711" description="DUF2388 domain-containing protein" evidence="2">
    <location>
        <begin position="21"/>
        <end position="100"/>
    </location>
</feature>
<accession>A0A0R0C9M3</accession>
<organism evidence="3 4">
    <name type="scientific">Stenotrophomonas humi</name>
    <dbReference type="NCBI Taxonomy" id="405444"/>
    <lineage>
        <taxon>Bacteria</taxon>
        <taxon>Pseudomonadati</taxon>
        <taxon>Pseudomonadota</taxon>
        <taxon>Gammaproteobacteria</taxon>
        <taxon>Lysobacterales</taxon>
        <taxon>Lysobacteraceae</taxon>
        <taxon>Stenotrophomonas</taxon>
    </lineage>
</organism>
<keyword evidence="2" id="KW-0732">Signal</keyword>
<sequence>MKIRPILFCALFALPMSVFASSFAGTSAGSASGASSNSSGSSSGDDKVVLEAREDAAGFVASNGAIRGAWLEAALMHLREKDAAARDASDMELARKILAL</sequence>
<dbReference type="AlphaFoldDB" id="A0A0R0C9M3"/>
<evidence type="ECO:0000313" key="3">
    <source>
        <dbReference type="EMBL" id="KRG66053.1"/>
    </source>
</evidence>
<keyword evidence="4" id="KW-1185">Reference proteome</keyword>
<evidence type="ECO:0000313" key="4">
    <source>
        <dbReference type="Proteomes" id="UP000050864"/>
    </source>
</evidence>